<evidence type="ECO:0000313" key="2">
    <source>
        <dbReference type="Proteomes" id="UP001154078"/>
    </source>
</evidence>
<organism evidence="1 2">
    <name type="scientific">Brassicogethes aeneus</name>
    <name type="common">Rape pollen beetle</name>
    <name type="synonym">Meligethes aeneus</name>
    <dbReference type="NCBI Taxonomy" id="1431903"/>
    <lineage>
        <taxon>Eukaryota</taxon>
        <taxon>Metazoa</taxon>
        <taxon>Ecdysozoa</taxon>
        <taxon>Arthropoda</taxon>
        <taxon>Hexapoda</taxon>
        <taxon>Insecta</taxon>
        <taxon>Pterygota</taxon>
        <taxon>Neoptera</taxon>
        <taxon>Endopterygota</taxon>
        <taxon>Coleoptera</taxon>
        <taxon>Polyphaga</taxon>
        <taxon>Cucujiformia</taxon>
        <taxon>Nitidulidae</taxon>
        <taxon>Meligethinae</taxon>
        <taxon>Brassicogethes</taxon>
    </lineage>
</organism>
<reference evidence="1" key="1">
    <citation type="submission" date="2021-12" db="EMBL/GenBank/DDBJ databases">
        <authorList>
            <person name="King R."/>
        </authorList>
    </citation>
    <scope>NUCLEOTIDE SEQUENCE</scope>
</reference>
<accession>A0A9P0FI35</accession>
<name>A0A9P0FI35_BRAAE</name>
<dbReference type="Pfam" id="PF06151">
    <property type="entry name" value="Trehalose_recp"/>
    <property type="match status" value="1"/>
</dbReference>
<dbReference type="GO" id="GO:0008527">
    <property type="term" value="F:taste receptor activity"/>
    <property type="evidence" value="ECO:0007669"/>
    <property type="project" value="InterPro"/>
</dbReference>
<dbReference type="OrthoDB" id="5800391at2759"/>
<proteinExistence type="predicted"/>
<dbReference type="GO" id="GO:0016020">
    <property type="term" value="C:membrane"/>
    <property type="evidence" value="ECO:0007669"/>
    <property type="project" value="InterPro"/>
</dbReference>
<sequence length="65" mass="7591">MHQSFWNEIRVDYNRLSYLTCMVDRCISPLVMVSFIDNILFLCIQLYQSLNGQNNCSDVVRSVAI</sequence>
<dbReference type="EMBL" id="OV121136">
    <property type="protein sequence ID" value="CAH0557386.1"/>
    <property type="molecule type" value="Genomic_DNA"/>
</dbReference>
<dbReference type="InterPro" id="IPR009318">
    <property type="entry name" value="Gustatory_rcpt"/>
</dbReference>
<protein>
    <submittedName>
        <fullName evidence="1">Uncharacterized protein</fullName>
    </submittedName>
</protein>
<dbReference type="AlphaFoldDB" id="A0A9P0FI35"/>
<gene>
    <name evidence="1" type="ORF">MELIAE_LOCUS8124</name>
</gene>
<evidence type="ECO:0000313" key="1">
    <source>
        <dbReference type="EMBL" id="CAH0557386.1"/>
    </source>
</evidence>
<keyword evidence="2" id="KW-1185">Reference proteome</keyword>
<dbReference type="Proteomes" id="UP001154078">
    <property type="component" value="Chromosome 5"/>
</dbReference>